<keyword evidence="2" id="KW-1185">Reference proteome</keyword>
<organism evidence="1 2">
    <name type="scientific">Paucilactobacillus suebicus DSM 5007 = KCTC 3549</name>
    <dbReference type="NCBI Taxonomy" id="1423807"/>
    <lineage>
        <taxon>Bacteria</taxon>
        <taxon>Bacillati</taxon>
        <taxon>Bacillota</taxon>
        <taxon>Bacilli</taxon>
        <taxon>Lactobacillales</taxon>
        <taxon>Lactobacillaceae</taxon>
        <taxon>Paucilactobacillus</taxon>
    </lineage>
</organism>
<dbReference type="EMBL" id="AZGF01000043">
    <property type="protein sequence ID" value="KRM09360.1"/>
    <property type="molecule type" value="Genomic_DNA"/>
</dbReference>
<proteinExistence type="predicted"/>
<dbReference type="OrthoDB" id="2319945at2"/>
<dbReference type="Proteomes" id="UP000051820">
    <property type="component" value="Unassembled WGS sequence"/>
</dbReference>
<protein>
    <submittedName>
        <fullName evidence="1">Phage head-tail adaptor</fullName>
    </submittedName>
</protein>
<name>A0A0R1VUC0_9LACO</name>
<sequence length="115" mass="12880">MTKRILPSQFNHVADFGKQDKVTTGAGVNIPKFQFAFTLHYAPVTRSLTQQYLAQQVSNADTIVIAIRHNPKVSQNMLVNIDDTEYEISSLSANDQFDINAYDYLTLVDNKKVGA</sequence>
<dbReference type="InterPro" id="IPR008767">
    <property type="entry name" value="Phage_SPP1_head-tail_adaptor"/>
</dbReference>
<evidence type="ECO:0000313" key="2">
    <source>
        <dbReference type="Proteomes" id="UP000051820"/>
    </source>
</evidence>
<dbReference type="STRING" id="1423807.FD16_GL001820"/>
<comment type="caution">
    <text evidence="1">The sequence shown here is derived from an EMBL/GenBank/DDBJ whole genome shotgun (WGS) entry which is preliminary data.</text>
</comment>
<dbReference type="RefSeq" id="WP_010623275.1">
    <property type="nucleotide sequence ID" value="NZ_AZGF01000043.1"/>
</dbReference>
<dbReference type="Pfam" id="PF05521">
    <property type="entry name" value="Phage_HCP"/>
    <property type="match status" value="1"/>
</dbReference>
<accession>A0A0R1VUC0</accession>
<dbReference type="AlphaFoldDB" id="A0A0R1VUC0"/>
<dbReference type="PATRIC" id="fig|1423807.3.peg.1865"/>
<dbReference type="InterPro" id="IPR038666">
    <property type="entry name" value="SSP1_head-tail_sf"/>
</dbReference>
<reference evidence="1 2" key="1">
    <citation type="journal article" date="2015" name="Genome Announc.">
        <title>Expanding the biotechnology potential of lactobacilli through comparative genomics of 213 strains and associated genera.</title>
        <authorList>
            <person name="Sun Z."/>
            <person name="Harris H.M."/>
            <person name="McCann A."/>
            <person name="Guo C."/>
            <person name="Argimon S."/>
            <person name="Zhang W."/>
            <person name="Yang X."/>
            <person name="Jeffery I.B."/>
            <person name="Cooney J.C."/>
            <person name="Kagawa T.F."/>
            <person name="Liu W."/>
            <person name="Song Y."/>
            <person name="Salvetti E."/>
            <person name="Wrobel A."/>
            <person name="Rasinkangas P."/>
            <person name="Parkhill J."/>
            <person name="Rea M.C."/>
            <person name="O'Sullivan O."/>
            <person name="Ritari J."/>
            <person name="Douillard F.P."/>
            <person name="Paul Ross R."/>
            <person name="Yang R."/>
            <person name="Briner A.E."/>
            <person name="Felis G.E."/>
            <person name="de Vos W.M."/>
            <person name="Barrangou R."/>
            <person name="Klaenhammer T.R."/>
            <person name="Caufield P.W."/>
            <person name="Cui Y."/>
            <person name="Zhang H."/>
            <person name="O'Toole P.W."/>
        </authorList>
    </citation>
    <scope>NUCLEOTIDE SEQUENCE [LARGE SCALE GENOMIC DNA]</scope>
    <source>
        <strain evidence="1 2">DSM 5007</strain>
    </source>
</reference>
<dbReference type="NCBIfam" id="TIGR01563">
    <property type="entry name" value="gp16_SPP1"/>
    <property type="match status" value="1"/>
</dbReference>
<dbReference type="Gene3D" id="2.40.10.270">
    <property type="entry name" value="Bacteriophage SPP1 head-tail adaptor protein"/>
    <property type="match status" value="1"/>
</dbReference>
<evidence type="ECO:0000313" key="1">
    <source>
        <dbReference type="EMBL" id="KRM09360.1"/>
    </source>
</evidence>
<gene>
    <name evidence="1" type="ORF">FD16_GL001820</name>
</gene>